<dbReference type="Proteomes" id="UP000050863">
    <property type="component" value="Unassembled WGS sequence"/>
</dbReference>
<gene>
    <name evidence="1" type="ORF">CQ12_13900</name>
</gene>
<accession>A0A0R3LP23</accession>
<proteinExistence type="predicted"/>
<sequence length="72" mass="8256">MKMETAVQNFYGRRSFRVEEIAERNGISRAQIFVEIKEKRLNARKVGSRTIVTDEDEANWLASLPQTKEAAA</sequence>
<protein>
    <recommendedName>
        <fullName evidence="3">Helix-turn-helix domain-containing protein</fullName>
    </recommendedName>
</protein>
<dbReference type="AlphaFoldDB" id="A0A0R3LP23"/>
<evidence type="ECO:0000313" key="2">
    <source>
        <dbReference type="Proteomes" id="UP000050863"/>
    </source>
</evidence>
<keyword evidence="2" id="KW-1185">Reference proteome</keyword>
<name>A0A0R3LP23_9BRAD</name>
<dbReference type="EMBL" id="LLXZ01000071">
    <property type="protein sequence ID" value="KRR09575.1"/>
    <property type="molecule type" value="Genomic_DNA"/>
</dbReference>
<comment type="caution">
    <text evidence="1">The sequence shown here is derived from an EMBL/GenBank/DDBJ whole genome shotgun (WGS) entry which is preliminary data.</text>
</comment>
<dbReference type="STRING" id="280332.CQ12_13900"/>
<organism evidence="1 2">
    <name type="scientific">Bradyrhizobium jicamae</name>
    <dbReference type="NCBI Taxonomy" id="280332"/>
    <lineage>
        <taxon>Bacteria</taxon>
        <taxon>Pseudomonadati</taxon>
        <taxon>Pseudomonadota</taxon>
        <taxon>Alphaproteobacteria</taxon>
        <taxon>Hyphomicrobiales</taxon>
        <taxon>Nitrobacteraceae</taxon>
        <taxon>Bradyrhizobium</taxon>
    </lineage>
</organism>
<reference evidence="1 2" key="1">
    <citation type="submission" date="2014-03" db="EMBL/GenBank/DDBJ databases">
        <title>Bradyrhizobium valentinum sp. nov., isolated from effective nodules of Lupinus mariae-josephae, a lupine endemic of basic-lime soils in Eastern Spain.</title>
        <authorList>
            <person name="Duran D."/>
            <person name="Rey L."/>
            <person name="Navarro A."/>
            <person name="Busquets A."/>
            <person name="Imperial J."/>
            <person name="Ruiz-Argueso T."/>
        </authorList>
    </citation>
    <scope>NUCLEOTIDE SEQUENCE [LARGE SCALE GENOMIC DNA]</scope>
    <source>
        <strain evidence="1 2">PAC68</strain>
    </source>
</reference>
<evidence type="ECO:0008006" key="3">
    <source>
        <dbReference type="Google" id="ProtNLM"/>
    </source>
</evidence>
<evidence type="ECO:0000313" key="1">
    <source>
        <dbReference type="EMBL" id="KRR09575.1"/>
    </source>
</evidence>